<accession>A0A067SDL5</accession>
<name>A0A067SDL5_GALM3</name>
<dbReference type="OrthoDB" id="3359487at2759"/>
<dbReference type="EMBL" id="KL142404">
    <property type="protein sequence ID" value="KDR69015.1"/>
    <property type="molecule type" value="Genomic_DNA"/>
</dbReference>
<keyword evidence="3" id="KW-1185">Reference proteome</keyword>
<sequence length="258" mass="28586">QILKDGTEFLSKGSPNLAAVIPAMDHIDKDFTVKTQAGSATHSAIRHALTLAKKTLNRSRYYSLTDESEVYRIAMVLHPQHKLDYFHRAGWIPEWIETAETLVRDEFNQSYKNRAQGGGDDHDKNAASSEESGSENHTKESKNIFDNLPAYKHGLKSKSVADEHSFISAHQLKTPHSLSSATSVDVERLFSRGHLLLSHTHSRLSAQTTRALACLGSWSLAGLARDKDVKAVVMLDDVGVKLELDKLAKVLGKTYRGL</sequence>
<reference evidence="3" key="1">
    <citation type="journal article" date="2014" name="Proc. Natl. Acad. Sci. U.S.A.">
        <title>Extensive sampling of basidiomycete genomes demonstrates inadequacy of the white-rot/brown-rot paradigm for wood decay fungi.</title>
        <authorList>
            <person name="Riley R."/>
            <person name="Salamov A.A."/>
            <person name="Brown D.W."/>
            <person name="Nagy L.G."/>
            <person name="Floudas D."/>
            <person name="Held B.W."/>
            <person name="Levasseur A."/>
            <person name="Lombard V."/>
            <person name="Morin E."/>
            <person name="Otillar R."/>
            <person name="Lindquist E.A."/>
            <person name="Sun H."/>
            <person name="LaButti K.M."/>
            <person name="Schmutz J."/>
            <person name="Jabbour D."/>
            <person name="Luo H."/>
            <person name="Baker S.E."/>
            <person name="Pisabarro A.G."/>
            <person name="Walton J.D."/>
            <person name="Blanchette R.A."/>
            <person name="Henrissat B."/>
            <person name="Martin F."/>
            <person name="Cullen D."/>
            <person name="Hibbett D.S."/>
            <person name="Grigoriev I.V."/>
        </authorList>
    </citation>
    <scope>NUCLEOTIDE SEQUENCE [LARGE SCALE GENOMIC DNA]</scope>
    <source>
        <strain evidence="3">CBS 339.88</strain>
    </source>
</reference>
<dbReference type="AlphaFoldDB" id="A0A067SDL5"/>
<evidence type="ECO:0008006" key="4">
    <source>
        <dbReference type="Google" id="ProtNLM"/>
    </source>
</evidence>
<protein>
    <recommendedName>
        <fullName evidence="4">HAT C-terminal dimerisation domain-containing protein</fullName>
    </recommendedName>
</protein>
<evidence type="ECO:0000313" key="3">
    <source>
        <dbReference type="Proteomes" id="UP000027222"/>
    </source>
</evidence>
<dbReference type="SUPFAM" id="SSF53098">
    <property type="entry name" value="Ribonuclease H-like"/>
    <property type="match status" value="1"/>
</dbReference>
<dbReference type="Proteomes" id="UP000027222">
    <property type="component" value="Unassembled WGS sequence"/>
</dbReference>
<gene>
    <name evidence="2" type="ORF">GALMADRAFT_77909</name>
</gene>
<feature type="region of interest" description="Disordered" evidence="1">
    <location>
        <begin position="112"/>
        <end position="142"/>
    </location>
</feature>
<dbReference type="HOGENOM" id="CLU_009123_4_3_1"/>
<organism evidence="2 3">
    <name type="scientific">Galerina marginata (strain CBS 339.88)</name>
    <dbReference type="NCBI Taxonomy" id="685588"/>
    <lineage>
        <taxon>Eukaryota</taxon>
        <taxon>Fungi</taxon>
        <taxon>Dikarya</taxon>
        <taxon>Basidiomycota</taxon>
        <taxon>Agaricomycotina</taxon>
        <taxon>Agaricomycetes</taxon>
        <taxon>Agaricomycetidae</taxon>
        <taxon>Agaricales</taxon>
        <taxon>Agaricineae</taxon>
        <taxon>Strophariaceae</taxon>
        <taxon>Galerina</taxon>
    </lineage>
</organism>
<dbReference type="InterPro" id="IPR012337">
    <property type="entry name" value="RNaseH-like_sf"/>
</dbReference>
<evidence type="ECO:0000313" key="2">
    <source>
        <dbReference type="EMBL" id="KDR69015.1"/>
    </source>
</evidence>
<feature type="non-terminal residue" evidence="2">
    <location>
        <position position="1"/>
    </location>
</feature>
<evidence type="ECO:0000256" key="1">
    <source>
        <dbReference type="SAM" id="MobiDB-lite"/>
    </source>
</evidence>
<proteinExistence type="predicted"/>